<dbReference type="Proteomes" id="UP000550707">
    <property type="component" value="Unassembled WGS sequence"/>
</dbReference>
<evidence type="ECO:0000313" key="3">
    <source>
        <dbReference type="Proteomes" id="UP000550707"/>
    </source>
</evidence>
<protein>
    <submittedName>
        <fullName evidence="2">Uncharacterized protein</fullName>
    </submittedName>
</protein>
<dbReference type="AlphaFoldDB" id="A0A7J8FZD6"/>
<keyword evidence="1" id="KW-0812">Transmembrane</keyword>
<feature type="transmembrane region" description="Helical" evidence="1">
    <location>
        <begin position="92"/>
        <end position="117"/>
    </location>
</feature>
<evidence type="ECO:0000256" key="1">
    <source>
        <dbReference type="SAM" id="Phobius"/>
    </source>
</evidence>
<keyword evidence="3" id="KW-1185">Reference proteome</keyword>
<accession>A0A7J8FZD6</accession>
<name>A0A7J8FZD6_MOLMO</name>
<proteinExistence type="predicted"/>
<evidence type="ECO:0000313" key="2">
    <source>
        <dbReference type="EMBL" id="KAF6453018.1"/>
    </source>
</evidence>
<dbReference type="InParanoid" id="A0A7J8FZD6"/>
<gene>
    <name evidence="2" type="ORF">HJG59_008289</name>
</gene>
<keyword evidence="1" id="KW-0472">Membrane</keyword>
<organism evidence="2 3">
    <name type="scientific">Molossus molossus</name>
    <name type="common">Pallas' mastiff bat</name>
    <name type="synonym">Vespertilio molossus</name>
    <dbReference type="NCBI Taxonomy" id="27622"/>
    <lineage>
        <taxon>Eukaryota</taxon>
        <taxon>Metazoa</taxon>
        <taxon>Chordata</taxon>
        <taxon>Craniata</taxon>
        <taxon>Vertebrata</taxon>
        <taxon>Euteleostomi</taxon>
        <taxon>Mammalia</taxon>
        <taxon>Eutheria</taxon>
        <taxon>Laurasiatheria</taxon>
        <taxon>Chiroptera</taxon>
        <taxon>Yangochiroptera</taxon>
        <taxon>Molossidae</taxon>
        <taxon>Molossus</taxon>
    </lineage>
</organism>
<keyword evidence="1" id="KW-1133">Transmembrane helix</keyword>
<comment type="caution">
    <text evidence="2">The sequence shown here is derived from an EMBL/GenBank/DDBJ whole genome shotgun (WGS) entry which is preliminary data.</text>
</comment>
<dbReference type="EMBL" id="JACASF010000010">
    <property type="protein sequence ID" value="KAF6453018.1"/>
    <property type="molecule type" value="Genomic_DNA"/>
</dbReference>
<reference evidence="2 3" key="1">
    <citation type="journal article" date="2020" name="Nature">
        <title>Six reference-quality genomes reveal evolution of bat adaptations.</title>
        <authorList>
            <person name="Jebb D."/>
            <person name="Huang Z."/>
            <person name="Pippel M."/>
            <person name="Hughes G.M."/>
            <person name="Lavrichenko K."/>
            <person name="Devanna P."/>
            <person name="Winkler S."/>
            <person name="Jermiin L.S."/>
            <person name="Skirmuntt E.C."/>
            <person name="Katzourakis A."/>
            <person name="Burkitt-Gray L."/>
            <person name="Ray D.A."/>
            <person name="Sullivan K.A.M."/>
            <person name="Roscito J.G."/>
            <person name="Kirilenko B.M."/>
            <person name="Davalos L.M."/>
            <person name="Corthals A.P."/>
            <person name="Power M.L."/>
            <person name="Jones G."/>
            <person name="Ransome R.D."/>
            <person name="Dechmann D.K.N."/>
            <person name="Locatelli A.G."/>
            <person name="Puechmaille S.J."/>
            <person name="Fedrigo O."/>
            <person name="Jarvis E.D."/>
            <person name="Hiller M."/>
            <person name="Vernes S.C."/>
            <person name="Myers E.W."/>
            <person name="Teeling E.C."/>
        </authorList>
    </citation>
    <scope>NUCLEOTIDE SEQUENCE [LARGE SCALE GENOMIC DNA]</scope>
    <source>
        <strain evidence="2">MMolMol1</strain>
        <tissue evidence="2">Muscle</tissue>
    </source>
</reference>
<sequence>MGNPRNKQFISFHFHAILSNGDKIFCLLAPSHPDVIVPLSSKSPMYTHQPVGHLAAAFADQIYCRCISVLCSRDPDATSRCPCLKRPHSHSFYYICCYILLLVIVSLLLCLVCKLNFLVGVYVKETT</sequence>